<dbReference type="PANTHER" id="PTHR36842">
    <property type="entry name" value="PROTEIN TOLB HOMOLOG"/>
    <property type="match status" value="1"/>
</dbReference>
<dbReference type="InterPro" id="IPR011042">
    <property type="entry name" value="6-blade_b-propeller_TolB-like"/>
</dbReference>
<evidence type="ECO:0000256" key="1">
    <source>
        <dbReference type="ARBA" id="ARBA00009820"/>
    </source>
</evidence>
<accession>A0ABY9TE69</accession>
<proteinExistence type="inferred from homology"/>
<organism evidence="6 7">
    <name type="scientific">Thalassotalea nanhaiensis</name>
    <dbReference type="NCBI Taxonomy" id="3065648"/>
    <lineage>
        <taxon>Bacteria</taxon>
        <taxon>Pseudomonadati</taxon>
        <taxon>Pseudomonadota</taxon>
        <taxon>Gammaproteobacteria</taxon>
        <taxon>Alteromonadales</taxon>
        <taxon>Colwelliaceae</taxon>
        <taxon>Thalassotalea</taxon>
    </lineage>
</organism>
<keyword evidence="2 3" id="KW-0238">DNA-binding</keyword>
<dbReference type="Pfam" id="PF00486">
    <property type="entry name" value="Trans_reg_C"/>
    <property type="match status" value="1"/>
</dbReference>
<dbReference type="SMART" id="SM00862">
    <property type="entry name" value="Trans_reg_C"/>
    <property type="match status" value="1"/>
</dbReference>
<dbReference type="EMBL" id="CP134146">
    <property type="protein sequence ID" value="WNC67110.1"/>
    <property type="molecule type" value="Genomic_DNA"/>
</dbReference>
<evidence type="ECO:0000256" key="2">
    <source>
        <dbReference type="ARBA" id="ARBA00023125"/>
    </source>
</evidence>
<dbReference type="PROSITE" id="PS51755">
    <property type="entry name" value="OMPR_PHOB"/>
    <property type="match status" value="1"/>
</dbReference>
<evidence type="ECO:0000256" key="3">
    <source>
        <dbReference type="PROSITE-ProRule" id="PRU01091"/>
    </source>
</evidence>
<dbReference type="Pfam" id="PF07676">
    <property type="entry name" value="PD40"/>
    <property type="match status" value="2"/>
</dbReference>
<dbReference type="CDD" id="cd00383">
    <property type="entry name" value="trans_reg_C"/>
    <property type="match status" value="1"/>
</dbReference>
<evidence type="ECO:0000259" key="5">
    <source>
        <dbReference type="PROSITE" id="PS51755"/>
    </source>
</evidence>
<evidence type="ECO:0000313" key="7">
    <source>
        <dbReference type="Proteomes" id="UP001248581"/>
    </source>
</evidence>
<feature type="transmembrane region" description="Helical" evidence="4">
    <location>
        <begin position="135"/>
        <end position="153"/>
    </location>
</feature>
<dbReference type="InterPro" id="IPR011659">
    <property type="entry name" value="WD40"/>
</dbReference>
<dbReference type="SUPFAM" id="SSF46894">
    <property type="entry name" value="C-terminal effector domain of the bipartite response regulators"/>
    <property type="match status" value="1"/>
</dbReference>
<dbReference type="Proteomes" id="UP001248581">
    <property type="component" value="Chromosome"/>
</dbReference>
<dbReference type="Gene3D" id="1.10.10.10">
    <property type="entry name" value="Winged helix-like DNA-binding domain superfamily/Winged helix DNA-binding domain"/>
    <property type="match status" value="1"/>
</dbReference>
<keyword evidence="4" id="KW-0472">Membrane</keyword>
<sequence length="700" mass="79426">MVELAFVYYQIGRFNVNCKELTVDNGKDSIKLPVKVFELLKLFILSSDHSVAANDAIETIWNGNQGVGKRGFPNTIWHLRKTFADLGAENDEVIKTVHKVGYVMVVKPLGLAAFPTSDLHQNEPKQLSFINKHKYFAAVASFCLICLSVYMISNHFINSGSNIVLSKEVSKQTNYQGIEMHPAVSHDGKYLVFRWVRESSKGHLYIKDLLNEELPLRMLTNTSNEEASPTWSPDDASIAYIRYDETGFCQIRVKHLVTNQDELIDQGCVFNPIRINLDWSPNGESLLYSKQVNDSLAIFSYNFKTKLSTQVSYPSSKVRDVVAVWANDSKSIALIRERYQFTQLIHINNQGEEQVLLDNQTSIIGLAWDHSNNEIYTSFFKNAEHIIHKYNIAEETWQDVNKIPRPANLTISQTTGELFFSRYSSQEYIVQKTFETNKILSRVSSSSRDMLGSLSAVNGKVAFISNRSGSWDLWIKSELGTKNITKGMGLPLLPSWSPINDQFIVDLRLTDTDHYQLFIGDDTTGSLESIDLGGLEPQNPKWSFDGRSILFISSKNDTSGVFKYDLLTAQITQLTAKNEMAVVEGEDGYLYVSREWENGIWQVNPKTNEEKLIVEDLISTDHGSFYWQDKAIYYISRSTTEDVIKRKEITGKTTIIDSLPANSIKRYFGISSIDTESYLLTLNSINDADIFSVQIFKPNQ</sequence>
<dbReference type="InterPro" id="IPR016032">
    <property type="entry name" value="Sig_transdc_resp-reg_C-effctor"/>
</dbReference>
<dbReference type="Gene3D" id="2.120.10.30">
    <property type="entry name" value="TolB, C-terminal domain"/>
    <property type="match status" value="3"/>
</dbReference>
<dbReference type="SUPFAM" id="SSF82171">
    <property type="entry name" value="DPP6 N-terminal domain-like"/>
    <property type="match status" value="1"/>
</dbReference>
<keyword evidence="4" id="KW-1133">Transmembrane helix</keyword>
<keyword evidence="4" id="KW-0812">Transmembrane</keyword>
<gene>
    <name evidence="6" type="ORF">RI845_11300</name>
</gene>
<reference evidence="7" key="1">
    <citation type="submission" date="2023-09" db="EMBL/GenBank/DDBJ databases">
        <authorList>
            <person name="Li S."/>
            <person name="Li X."/>
            <person name="Zhang C."/>
            <person name="Zhao Z."/>
        </authorList>
    </citation>
    <scope>NUCLEOTIDE SEQUENCE [LARGE SCALE GENOMIC DNA]</scope>
    <source>
        <strain evidence="7">SQ345</strain>
    </source>
</reference>
<dbReference type="InterPro" id="IPR001867">
    <property type="entry name" value="OmpR/PhoB-type_DNA-bd"/>
</dbReference>
<feature type="DNA-binding region" description="OmpR/PhoB-type" evidence="3">
    <location>
        <begin position="4"/>
        <end position="106"/>
    </location>
</feature>
<dbReference type="RefSeq" id="WP_348386274.1">
    <property type="nucleotide sequence ID" value="NZ_CP134146.1"/>
</dbReference>
<evidence type="ECO:0000256" key="4">
    <source>
        <dbReference type="SAM" id="Phobius"/>
    </source>
</evidence>
<protein>
    <submittedName>
        <fullName evidence="6">Winged helix-turn-helix domain-containing protein</fullName>
    </submittedName>
</protein>
<name>A0ABY9TE69_9GAMM</name>
<keyword evidence="7" id="KW-1185">Reference proteome</keyword>
<dbReference type="InterPro" id="IPR036388">
    <property type="entry name" value="WH-like_DNA-bd_sf"/>
</dbReference>
<comment type="similarity">
    <text evidence="1">Belongs to the TolB family.</text>
</comment>
<feature type="domain" description="OmpR/PhoB-type" evidence="5">
    <location>
        <begin position="4"/>
        <end position="106"/>
    </location>
</feature>
<evidence type="ECO:0000313" key="6">
    <source>
        <dbReference type="EMBL" id="WNC67110.1"/>
    </source>
</evidence>